<dbReference type="Proteomes" id="UP000839641">
    <property type="component" value="Unassembled WGS sequence"/>
</dbReference>
<dbReference type="CDD" id="cd14744">
    <property type="entry name" value="PAAR_CT_2"/>
    <property type="match status" value="1"/>
</dbReference>
<name>A0A5Y2QJN6_SALER</name>
<dbReference type="AlphaFoldDB" id="A0A5Y2QJN6"/>
<gene>
    <name evidence="1" type="ORF">FLP03_10905</name>
</gene>
<sequence length="88" mass="8901">MMKGFVLLGDKTTHGGTVISASSTITVNGKPVALIGDKVSCPVKGHGVNAIIEGTAHWMSDGKLVVIDGCSCECGCKVIAGTPDISTN</sequence>
<protein>
    <submittedName>
        <fullName evidence="1">PAAR domain-containing protein</fullName>
    </submittedName>
</protein>
<dbReference type="Gene3D" id="2.60.200.60">
    <property type="match status" value="1"/>
</dbReference>
<proteinExistence type="predicted"/>
<dbReference type="Pfam" id="PF05488">
    <property type="entry name" value="PAAR_motif"/>
    <property type="match status" value="1"/>
</dbReference>
<dbReference type="InterPro" id="IPR008727">
    <property type="entry name" value="PAAR_motif"/>
</dbReference>
<comment type="caution">
    <text evidence="1">The sequence shown here is derived from an EMBL/GenBank/DDBJ whole genome shotgun (WGS) entry which is preliminary data.</text>
</comment>
<organism evidence="1">
    <name type="scientific">Salmonella enterica subsp. arizonae</name>
    <dbReference type="NCBI Taxonomy" id="59203"/>
    <lineage>
        <taxon>Bacteria</taxon>
        <taxon>Pseudomonadati</taxon>
        <taxon>Pseudomonadota</taxon>
        <taxon>Gammaproteobacteria</taxon>
        <taxon>Enterobacterales</taxon>
        <taxon>Enterobacteriaceae</taxon>
        <taxon>Salmonella</taxon>
    </lineage>
</organism>
<dbReference type="EMBL" id="AAILJL010000006">
    <property type="protein sequence ID" value="ECF4922705.1"/>
    <property type="molecule type" value="Genomic_DNA"/>
</dbReference>
<accession>A0A5Y2QJN6</accession>
<reference evidence="1" key="1">
    <citation type="submission" date="2019-07" db="EMBL/GenBank/DDBJ databases">
        <authorList>
            <consortium name="GenomeTrakr network: Whole genome sequencing for foodborne pathogen traceback"/>
        </authorList>
    </citation>
    <scope>NUCLEOTIDE SEQUENCE [LARGE SCALE GENOMIC DNA]</scope>
    <source>
        <strain evidence="1">FDA00014297</strain>
    </source>
</reference>
<evidence type="ECO:0000313" key="1">
    <source>
        <dbReference type="EMBL" id="ECF4922705.1"/>
    </source>
</evidence>